<evidence type="ECO:0000313" key="2">
    <source>
        <dbReference type="Proteomes" id="UP000008387"/>
    </source>
</evidence>
<dbReference type="EMBL" id="FR871757">
    <property type="protein sequence ID" value="CCB79244.1"/>
    <property type="molecule type" value="Genomic_DNA"/>
</dbReference>
<name>F8KR70_HELBC</name>
<gene>
    <name evidence="1" type="ordered locus">HBZC1_02580</name>
</gene>
<proteinExistence type="predicted"/>
<protein>
    <submittedName>
        <fullName evidence="1">Uncharacterized protein</fullName>
    </submittedName>
</protein>
<accession>F8KR70</accession>
<keyword evidence="2" id="KW-1185">Reference proteome</keyword>
<dbReference type="Proteomes" id="UP000008387">
    <property type="component" value="Chromosome"/>
</dbReference>
<sequence length="472" mass="56246">MTILKNVSLKNELVKCFLLFENHADDKDIEKIHSLYKKISKKALKNRELRIWFLSESNRYIRFYPSRYSEQDFREWREKFLGLPSGEMDRITSIAHLQSRFDQQLIEIHHYLMRILKKRSYRENDWFYMETIEPESLFSHDHRDSSSKKALRVLQDFDQNRIGNCLTIPRSEEHRAIYIRALECCWCATSFGEFSINEKIFSYSIRYFYTTELCDIFRIYFTNPAFRITIDQEFLKEVFTNICHSFKEHGSFTSRNDEWFKNFLLLASHCVLEQNTFERILEEVNDKIKEGWMSSAHYGQLGEFIFGQFKSDALNWHKCLDLVLSFLNLFVENKANLNDCDMAAESIFPMILGKIQGIDTTHKDLIIDFLDTIHQNRKYICVFDASEISKSSPDPKPSLDLKNWKFKATLIRNNSPFLSLIKALYQSSDENLKKAIKEKLRYILEHKEDYAQTNKSEKYCIWLKELIENLDN</sequence>
<evidence type="ECO:0000313" key="1">
    <source>
        <dbReference type="EMBL" id="CCB79244.1"/>
    </source>
</evidence>
<dbReference type="AlphaFoldDB" id="F8KR70"/>
<dbReference type="KEGG" id="hbi:HBZC1_02580"/>
<reference evidence="1 2" key="1">
    <citation type="journal article" date="2011" name="J. Bacteriol.">
        <title>Genome sequence of Helicobacter bizzozeronii strain CIII-1, an isolate from human gastric mucosa.</title>
        <authorList>
            <person name="Schott T."/>
            <person name="Rossi M."/>
            <person name="Hanninen M.L."/>
        </authorList>
    </citation>
    <scope>NUCLEOTIDE SEQUENCE [LARGE SCALE GENOMIC DNA]</scope>
    <source>
        <strain evidence="1 2">CIII-1</strain>
    </source>
</reference>
<organism evidence="1 2">
    <name type="scientific">Helicobacter bizzozeronii (strain CIII-1)</name>
    <dbReference type="NCBI Taxonomy" id="1002804"/>
    <lineage>
        <taxon>Bacteria</taxon>
        <taxon>Pseudomonadati</taxon>
        <taxon>Campylobacterota</taxon>
        <taxon>Epsilonproteobacteria</taxon>
        <taxon>Campylobacterales</taxon>
        <taxon>Helicobacteraceae</taxon>
        <taxon>Helicobacter</taxon>
    </lineage>
</organism>
<dbReference type="STRING" id="1002804.HBZC1_02580"/>
<dbReference type="HOGENOM" id="CLU_578433_0_0_7"/>